<proteinExistence type="predicted"/>
<reference evidence="1 2" key="1">
    <citation type="submission" date="2017-06" db="EMBL/GenBank/DDBJ databases">
        <title>Comparative genomic analysis of Ambrosia Fusariam Clade fungi.</title>
        <authorList>
            <person name="Stajich J.E."/>
            <person name="Carrillo J."/>
            <person name="Kijimoto T."/>
            <person name="Eskalen A."/>
            <person name="O'Donnell K."/>
            <person name="Kasson M."/>
        </authorList>
    </citation>
    <scope>NUCLEOTIDE SEQUENCE [LARGE SCALE GENOMIC DNA]</scope>
    <source>
        <strain evidence="1">UCR3666</strain>
    </source>
</reference>
<protein>
    <submittedName>
        <fullName evidence="1">Uncharacterized protein</fullName>
    </submittedName>
</protein>
<sequence>MAQTLPHFDLGLAYIADNNPVIDPPRRSRHTSEQVFQQVLNQVPRSEILEWTDQRDILRRIVGLRPRSQAWETLVQVINGPGSATVQDVKDAVEVIWKNFVRGLYSSLSDFRRDQVVEEPSNLAQAPGALEPGRNLDTPTEWTDLGGSFPTSHTDEWRSVDAVQGRMDNTRLWQLFEPSIRSLYCSPTLQQQLIQLARLRQQFHTCPANWRLDL</sequence>
<gene>
    <name evidence="1" type="ORF">CDV36_000828</name>
</gene>
<dbReference type="Proteomes" id="UP000277212">
    <property type="component" value="Unassembled WGS sequence"/>
</dbReference>
<dbReference type="AlphaFoldDB" id="A0A3M2SQJ1"/>
<dbReference type="EMBL" id="NKUJ01000007">
    <property type="protein sequence ID" value="RMJ19555.1"/>
    <property type="molecule type" value="Genomic_DNA"/>
</dbReference>
<name>A0A3M2SQJ1_9HYPO</name>
<dbReference type="OrthoDB" id="10495227at2759"/>
<organism evidence="1 2">
    <name type="scientific">Fusarium kuroshium</name>
    <dbReference type="NCBI Taxonomy" id="2010991"/>
    <lineage>
        <taxon>Eukaryota</taxon>
        <taxon>Fungi</taxon>
        <taxon>Dikarya</taxon>
        <taxon>Ascomycota</taxon>
        <taxon>Pezizomycotina</taxon>
        <taxon>Sordariomycetes</taxon>
        <taxon>Hypocreomycetidae</taxon>
        <taxon>Hypocreales</taxon>
        <taxon>Nectriaceae</taxon>
        <taxon>Fusarium</taxon>
        <taxon>Fusarium solani species complex</taxon>
    </lineage>
</organism>
<keyword evidence="2" id="KW-1185">Reference proteome</keyword>
<comment type="caution">
    <text evidence="1">The sequence shown here is derived from an EMBL/GenBank/DDBJ whole genome shotgun (WGS) entry which is preliminary data.</text>
</comment>
<accession>A0A3M2SQJ1</accession>
<evidence type="ECO:0000313" key="1">
    <source>
        <dbReference type="EMBL" id="RMJ19555.1"/>
    </source>
</evidence>
<evidence type="ECO:0000313" key="2">
    <source>
        <dbReference type="Proteomes" id="UP000277212"/>
    </source>
</evidence>